<protein>
    <submittedName>
        <fullName evidence="1">Uncharacterized protein</fullName>
    </submittedName>
</protein>
<proteinExistence type="predicted"/>
<dbReference type="Proteomes" id="UP001224087">
    <property type="component" value="Segment"/>
</dbReference>
<evidence type="ECO:0000313" key="1">
    <source>
        <dbReference type="EMBL" id="QIN54188.1"/>
    </source>
</evidence>
<organism evidence="1 2">
    <name type="scientific">Cedratvirus kamchatka</name>
    <dbReference type="NCBI Taxonomy" id="2716914"/>
    <lineage>
        <taxon>Viruses</taxon>
        <taxon>Pithoviruses</taxon>
        <taxon>Orthocedratvirinae</taxon>
        <taxon>Alphacedratvirus</taxon>
        <taxon>Alphacedratvirus rossiense</taxon>
    </lineage>
</organism>
<accession>A0A6G8MY36</accession>
<name>A0A6G8MY36_9VIRU</name>
<sequence>MSSPYSGVEDESLLSLDVVDNTSEEQKYYYEDGCFYVERQGGWSMINPVALYPQMMRDHNLEQTDASPGSEQE</sequence>
<dbReference type="EMBL" id="MN873693">
    <property type="protein sequence ID" value="QIN54188.1"/>
    <property type="molecule type" value="Genomic_DNA"/>
</dbReference>
<gene>
    <name evidence="1" type="primary">ck63</name>
</gene>
<reference evidence="1" key="1">
    <citation type="submission" date="2019-12" db="EMBL/GenBank/DDBJ databases">
        <title>The DNA Methylation Landscape of Giant Viruses.</title>
        <authorList>
            <person name="Jeudy S."/>
            <person name="Rigou S."/>
            <person name="Alempic J.-M."/>
            <person name="Claverie J.-M."/>
            <person name="Abergel C."/>
            <person name="Legendre M."/>
        </authorList>
    </citation>
    <scope>NUCLEOTIDE SEQUENCE</scope>
    <source>
        <strain evidence="1">P4</strain>
    </source>
</reference>
<keyword evidence="2" id="KW-1185">Reference proteome</keyword>
<evidence type="ECO:0000313" key="2">
    <source>
        <dbReference type="Proteomes" id="UP001224087"/>
    </source>
</evidence>